<comment type="caution">
    <text evidence="1">The sequence shown here is derived from an EMBL/GenBank/DDBJ whole genome shotgun (WGS) entry which is preliminary data.</text>
</comment>
<dbReference type="Proteomes" id="UP000660745">
    <property type="component" value="Unassembled WGS sequence"/>
</dbReference>
<reference evidence="1" key="2">
    <citation type="submission" date="2020-09" db="EMBL/GenBank/DDBJ databases">
        <authorList>
            <person name="Sun Q."/>
            <person name="Zhou Y."/>
        </authorList>
    </citation>
    <scope>NUCLEOTIDE SEQUENCE</scope>
    <source>
        <strain evidence="1">CGMCC 4.7430</strain>
    </source>
</reference>
<name>A0A918A5S6_9ACTN</name>
<proteinExistence type="predicted"/>
<gene>
    <name evidence="1" type="ORF">GCM10012278_34900</name>
</gene>
<evidence type="ECO:0000313" key="2">
    <source>
        <dbReference type="Proteomes" id="UP000660745"/>
    </source>
</evidence>
<evidence type="ECO:0000313" key="1">
    <source>
        <dbReference type="EMBL" id="GGP07376.1"/>
    </source>
</evidence>
<dbReference type="EMBL" id="BMNK01000005">
    <property type="protein sequence ID" value="GGP07376.1"/>
    <property type="molecule type" value="Genomic_DNA"/>
</dbReference>
<sequence length="106" mass="11293">MQNKRDMACRPAMRRKAAMFHRIPAIAAAPSPSDNLVGRLRFRRPAPPEEAGAGRDVALVVALKAVVQPLIAYVTARFILGLDGTALPAATLFAALPTAQNVYAVT</sequence>
<organism evidence="1 2">
    <name type="scientific">Nonomuraea glycinis</name>
    <dbReference type="NCBI Taxonomy" id="2047744"/>
    <lineage>
        <taxon>Bacteria</taxon>
        <taxon>Bacillati</taxon>
        <taxon>Actinomycetota</taxon>
        <taxon>Actinomycetes</taxon>
        <taxon>Streptosporangiales</taxon>
        <taxon>Streptosporangiaceae</taxon>
        <taxon>Nonomuraea</taxon>
    </lineage>
</organism>
<protein>
    <submittedName>
        <fullName evidence="1">Uncharacterized protein</fullName>
    </submittedName>
</protein>
<dbReference type="AlphaFoldDB" id="A0A918A5S6"/>
<reference evidence="1" key="1">
    <citation type="journal article" date="2014" name="Int. J. Syst. Evol. Microbiol.">
        <title>Complete genome sequence of Corynebacterium casei LMG S-19264T (=DSM 44701T), isolated from a smear-ripened cheese.</title>
        <authorList>
            <consortium name="US DOE Joint Genome Institute (JGI-PGF)"/>
            <person name="Walter F."/>
            <person name="Albersmeier A."/>
            <person name="Kalinowski J."/>
            <person name="Ruckert C."/>
        </authorList>
    </citation>
    <scope>NUCLEOTIDE SEQUENCE</scope>
    <source>
        <strain evidence="1">CGMCC 4.7430</strain>
    </source>
</reference>
<accession>A0A918A5S6</accession>
<keyword evidence="2" id="KW-1185">Reference proteome</keyword>